<dbReference type="OMA" id="ATITIYH"/>
<evidence type="ECO:0000313" key="14">
    <source>
        <dbReference type="Ensembl" id="ENSCMIP00000014884.1"/>
    </source>
</evidence>
<evidence type="ECO:0000313" key="15">
    <source>
        <dbReference type="Proteomes" id="UP000314986"/>
    </source>
</evidence>
<name>A0A4W3I136_CALMI</name>
<dbReference type="PROSITE" id="PS00250">
    <property type="entry name" value="TGF_BETA_1"/>
    <property type="match status" value="1"/>
</dbReference>
<evidence type="ECO:0000256" key="6">
    <source>
        <dbReference type="ARBA" id="ARBA00022729"/>
    </source>
</evidence>
<reference evidence="15" key="2">
    <citation type="journal article" date="2007" name="PLoS Biol.">
        <title>Survey sequencing and comparative analysis of the elephant shark (Callorhinchus milii) genome.</title>
        <authorList>
            <person name="Venkatesh B."/>
            <person name="Kirkness E.F."/>
            <person name="Loh Y.H."/>
            <person name="Halpern A.L."/>
            <person name="Lee A.P."/>
            <person name="Johnson J."/>
            <person name="Dandona N."/>
            <person name="Viswanathan L.D."/>
            <person name="Tay A."/>
            <person name="Venter J.C."/>
            <person name="Strausberg R.L."/>
            <person name="Brenner S."/>
        </authorList>
    </citation>
    <scope>NUCLEOTIDE SEQUENCE [LARGE SCALE GENOMIC DNA]</scope>
</reference>
<dbReference type="SUPFAM" id="SSF57501">
    <property type="entry name" value="Cystine-knot cytokines"/>
    <property type="match status" value="1"/>
</dbReference>
<evidence type="ECO:0000256" key="3">
    <source>
        <dbReference type="ARBA" id="ARBA00022473"/>
    </source>
</evidence>
<dbReference type="GeneTree" id="ENSGT00940000163919"/>
<protein>
    <submittedName>
        <fullName evidence="14">Nodal-related 1</fullName>
    </submittedName>
</protein>
<dbReference type="CDD" id="cd13759">
    <property type="entry name" value="TGF_beta_NODAL"/>
    <property type="match status" value="1"/>
</dbReference>
<gene>
    <name evidence="14" type="primary">LOC103190315</name>
</gene>
<sequence>MAGGQRLPGLSPLIVPLLLLVVATTRADRGAGVAPAARGPLAPARGPPRVARGPPSVAGWILRQRLPLQPRYPAYMMRLYRAATGGGDVPRQHRTAVRGADKILSLEAASWAYRGDRWVIHFDLSSISGQDSVQFAELRLHLSQIPVGTNATITIYHSRGRECAGNQSCQDRFLLGSFTADPSTTESSWKVFNVTGLLDVWTGLEPIENAQVSRPHRHIEARDHEAGEEHLKVIREKLVMMVVFCKRNSSEGLGAPTLLRTVESSKFRTSGKGNEDASGKRHKRNKKERLAEGNSTSSQAAGQSLCRRMDMEVNFDHIGWGEWIIYPKTFNAYRCGGLCPSPVDEVFMPTNHAYMQSLLQSFHPERVPCTACVPVRLSSLSMLYYRDSEVVLSHHKDMIVEECGCR</sequence>
<keyword evidence="3" id="KW-0217">Developmental protein</keyword>
<accession>A0A4W3I136</accession>
<proteinExistence type="inferred from homology"/>
<evidence type="ECO:0000256" key="1">
    <source>
        <dbReference type="ARBA" id="ARBA00004613"/>
    </source>
</evidence>
<evidence type="ECO:0000256" key="2">
    <source>
        <dbReference type="ARBA" id="ARBA00006656"/>
    </source>
</evidence>
<evidence type="ECO:0000256" key="11">
    <source>
        <dbReference type="SAM" id="MobiDB-lite"/>
    </source>
</evidence>
<dbReference type="InterPro" id="IPR001839">
    <property type="entry name" value="TGF-b_C"/>
</dbReference>
<dbReference type="PANTHER" id="PTHR11848">
    <property type="entry name" value="TGF-BETA FAMILY"/>
    <property type="match status" value="1"/>
</dbReference>
<dbReference type="Gene3D" id="2.60.120.970">
    <property type="match status" value="1"/>
</dbReference>
<reference evidence="14" key="5">
    <citation type="submission" date="2025-09" db="UniProtKB">
        <authorList>
            <consortium name="Ensembl"/>
        </authorList>
    </citation>
    <scope>IDENTIFICATION</scope>
</reference>
<evidence type="ECO:0000256" key="8">
    <source>
        <dbReference type="ARBA" id="ARBA00023157"/>
    </source>
</evidence>
<dbReference type="InParanoid" id="A0A4W3I136"/>
<evidence type="ECO:0000256" key="9">
    <source>
        <dbReference type="ARBA" id="ARBA00023180"/>
    </source>
</evidence>
<evidence type="ECO:0000259" key="13">
    <source>
        <dbReference type="PROSITE" id="PS51362"/>
    </source>
</evidence>
<dbReference type="GO" id="GO:0008083">
    <property type="term" value="F:growth factor activity"/>
    <property type="evidence" value="ECO:0007669"/>
    <property type="project" value="UniProtKB-KW"/>
</dbReference>
<comment type="subcellular location">
    <subcellularLocation>
        <location evidence="1">Secreted</location>
    </subcellularLocation>
</comment>
<evidence type="ECO:0000256" key="4">
    <source>
        <dbReference type="ARBA" id="ARBA00022525"/>
    </source>
</evidence>
<reference evidence="14" key="4">
    <citation type="submission" date="2025-08" db="UniProtKB">
        <authorList>
            <consortium name="Ensembl"/>
        </authorList>
    </citation>
    <scope>IDENTIFICATION</scope>
</reference>
<keyword evidence="15" id="KW-1185">Reference proteome</keyword>
<feature type="region of interest" description="Disordered" evidence="11">
    <location>
        <begin position="32"/>
        <end position="51"/>
    </location>
</feature>
<dbReference type="AlphaFoldDB" id="A0A4W3I136"/>
<dbReference type="GO" id="GO:0005615">
    <property type="term" value="C:extracellular space"/>
    <property type="evidence" value="ECO:0007669"/>
    <property type="project" value="TreeGrafter"/>
</dbReference>
<feature type="chain" id="PRO_5021287244" evidence="12">
    <location>
        <begin position="28"/>
        <end position="406"/>
    </location>
</feature>
<evidence type="ECO:0000256" key="7">
    <source>
        <dbReference type="ARBA" id="ARBA00023030"/>
    </source>
</evidence>
<comment type="similarity">
    <text evidence="2 10">Belongs to the TGF-beta family.</text>
</comment>
<feature type="signal peptide" evidence="12">
    <location>
        <begin position="1"/>
        <end position="27"/>
    </location>
</feature>
<dbReference type="SMART" id="SM00204">
    <property type="entry name" value="TGFB"/>
    <property type="match status" value="1"/>
</dbReference>
<dbReference type="InterPro" id="IPR017948">
    <property type="entry name" value="TGFb_CS"/>
</dbReference>
<dbReference type="Pfam" id="PF00019">
    <property type="entry name" value="TGF_beta"/>
    <property type="match status" value="1"/>
</dbReference>
<evidence type="ECO:0000256" key="5">
    <source>
        <dbReference type="ARBA" id="ARBA00022685"/>
    </source>
</evidence>
<dbReference type="InterPro" id="IPR001111">
    <property type="entry name" value="TGF-b_propeptide"/>
</dbReference>
<dbReference type="STRING" id="7868.ENSCMIP00000014884"/>
<dbReference type="PANTHER" id="PTHR11848:SF159">
    <property type="entry name" value="NODAL HOMOLOG"/>
    <property type="match status" value="1"/>
</dbReference>
<dbReference type="GO" id="GO:0005125">
    <property type="term" value="F:cytokine activity"/>
    <property type="evidence" value="ECO:0007669"/>
    <property type="project" value="TreeGrafter"/>
</dbReference>
<dbReference type="PRINTS" id="PR00669">
    <property type="entry name" value="INHIBINA"/>
</dbReference>
<keyword evidence="7 10" id="KW-0339">Growth factor</keyword>
<keyword evidence="6 12" id="KW-0732">Signal</keyword>
<dbReference type="PROSITE" id="PS51362">
    <property type="entry name" value="TGF_BETA_2"/>
    <property type="match status" value="1"/>
</dbReference>
<dbReference type="Proteomes" id="UP000314986">
    <property type="component" value="Unassembled WGS sequence"/>
</dbReference>
<evidence type="ECO:0000256" key="12">
    <source>
        <dbReference type="SAM" id="SignalP"/>
    </source>
</evidence>
<dbReference type="Ensembl" id="ENSCMIT00000015197.1">
    <property type="protein sequence ID" value="ENSCMIP00000014884.1"/>
    <property type="gene ID" value="ENSCMIG00000007303.1"/>
</dbReference>
<dbReference type="GO" id="GO:0009888">
    <property type="term" value="P:tissue development"/>
    <property type="evidence" value="ECO:0007669"/>
    <property type="project" value="UniProtKB-ARBA"/>
</dbReference>
<organism evidence="14 15">
    <name type="scientific">Callorhinchus milii</name>
    <name type="common">Ghost shark</name>
    <dbReference type="NCBI Taxonomy" id="7868"/>
    <lineage>
        <taxon>Eukaryota</taxon>
        <taxon>Metazoa</taxon>
        <taxon>Chordata</taxon>
        <taxon>Craniata</taxon>
        <taxon>Vertebrata</taxon>
        <taxon>Chondrichthyes</taxon>
        <taxon>Holocephali</taxon>
        <taxon>Chimaeriformes</taxon>
        <taxon>Callorhinchidae</taxon>
        <taxon>Callorhinchus</taxon>
    </lineage>
</organism>
<reference evidence="15" key="3">
    <citation type="journal article" date="2014" name="Nature">
        <title>Elephant shark genome provides unique insights into gnathostome evolution.</title>
        <authorList>
            <consortium name="International Elephant Shark Genome Sequencing Consortium"/>
            <person name="Venkatesh B."/>
            <person name="Lee A.P."/>
            <person name="Ravi V."/>
            <person name="Maurya A.K."/>
            <person name="Lian M.M."/>
            <person name="Swann J.B."/>
            <person name="Ohta Y."/>
            <person name="Flajnik M.F."/>
            <person name="Sutoh Y."/>
            <person name="Kasahara M."/>
            <person name="Hoon S."/>
            <person name="Gangu V."/>
            <person name="Roy S.W."/>
            <person name="Irimia M."/>
            <person name="Korzh V."/>
            <person name="Kondrychyn I."/>
            <person name="Lim Z.W."/>
            <person name="Tay B.H."/>
            <person name="Tohari S."/>
            <person name="Kong K.W."/>
            <person name="Ho S."/>
            <person name="Lorente-Galdos B."/>
            <person name="Quilez J."/>
            <person name="Marques-Bonet T."/>
            <person name="Raney B.J."/>
            <person name="Ingham P.W."/>
            <person name="Tay A."/>
            <person name="Hillier L.W."/>
            <person name="Minx P."/>
            <person name="Boehm T."/>
            <person name="Wilson R.K."/>
            <person name="Brenner S."/>
            <person name="Warren W.C."/>
        </authorList>
    </citation>
    <scope>NUCLEOTIDE SEQUENCE [LARGE SCALE GENOMIC DNA]</scope>
</reference>
<feature type="compositionally biased region" description="Polar residues" evidence="11">
    <location>
        <begin position="293"/>
        <end position="302"/>
    </location>
</feature>
<dbReference type="FunFam" id="2.10.90.10:FF:000026">
    <property type="entry name" value="Nodal homolog 3-A"/>
    <property type="match status" value="1"/>
</dbReference>
<dbReference type="GO" id="GO:0007369">
    <property type="term" value="P:gastrulation"/>
    <property type="evidence" value="ECO:0007669"/>
    <property type="project" value="UniProtKB-ARBA"/>
</dbReference>
<dbReference type="Pfam" id="PF00688">
    <property type="entry name" value="TGFb_propeptide"/>
    <property type="match status" value="1"/>
</dbReference>
<dbReference type="InterPro" id="IPR015615">
    <property type="entry name" value="TGF-beta-rel"/>
</dbReference>
<feature type="domain" description="TGF-beta family profile" evidence="13">
    <location>
        <begin position="281"/>
        <end position="406"/>
    </location>
</feature>
<keyword evidence="8" id="KW-1015">Disulfide bond</keyword>
<feature type="region of interest" description="Disordered" evidence="11">
    <location>
        <begin position="264"/>
        <end position="303"/>
    </location>
</feature>
<evidence type="ECO:0000256" key="10">
    <source>
        <dbReference type="RuleBase" id="RU000354"/>
    </source>
</evidence>
<reference evidence="15" key="1">
    <citation type="journal article" date="2006" name="Science">
        <title>Ancient noncoding elements conserved in the human genome.</title>
        <authorList>
            <person name="Venkatesh B."/>
            <person name="Kirkness E.F."/>
            <person name="Loh Y.H."/>
            <person name="Halpern A.L."/>
            <person name="Lee A.P."/>
            <person name="Johnson J."/>
            <person name="Dandona N."/>
            <person name="Viswanathan L.D."/>
            <person name="Tay A."/>
            <person name="Venter J.C."/>
            <person name="Strausberg R.L."/>
            <person name="Brenner S."/>
        </authorList>
    </citation>
    <scope>NUCLEOTIDE SEQUENCE [LARGE SCALE GENOMIC DNA]</scope>
</reference>
<keyword evidence="4" id="KW-0964">Secreted</keyword>
<keyword evidence="5" id="KW-0165">Cleavage on pair of basic residues</keyword>
<dbReference type="Gene3D" id="2.10.90.10">
    <property type="entry name" value="Cystine-knot cytokines"/>
    <property type="match status" value="1"/>
</dbReference>
<dbReference type="InterPro" id="IPR029034">
    <property type="entry name" value="Cystine-knot_cytokine"/>
</dbReference>
<keyword evidence="9" id="KW-0325">Glycoprotein</keyword>